<dbReference type="EC" id="4.2.1.1" evidence="4"/>
<dbReference type="Proteomes" id="UP000694865">
    <property type="component" value="Unplaced"/>
</dbReference>
<dbReference type="SMART" id="SM01057">
    <property type="entry name" value="Carb_anhydrase"/>
    <property type="match status" value="1"/>
</dbReference>
<dbReference type="PANTHER" id="PTHR18952">
    <property type="entry name" value="CARBONIC ANHYDRASE"/>
    <property type="match status" value="1"/>
</dbReference>
<evidence type="ECO:0000259" key="5">
    <source>
        <dbReference type="PROSITE" id="PS51144"/>
    </source>
</evidence>
<proteinExistence type="inferred from homology"/>
<keyword evidence="3 4" id="KW-0862">Zinc</keyword>
<dbReference type="PANTHER" id="PTHR18952:SF104">
    <property type="entry name" value="CARBONIC ANHYDRASE-RELATED PROTEIN"/>
    <property type="match status" value="1"/>
</dbReference>
<feature type="domain" description="Alpha-carbonic anhydrase" evidence="5">
    <location>
        <begin position="65"/>
        <end position="350"/>
    </location>
</feature>
<reference evidence="7" key="1">
    <citation type="submission" date="2025-08" db="UniProtKB">
        <authorList>
            <consortium name="RefSeq"/>
        </authorList>
    </citation>
    <scope>IDENTIFICATION</scope>
    <source>
        <tissue evidence="7">Testes</tissue>
    </source>
</reference>
<accession>A0ABM0MK62</accession>
<organism evidence="6 7">
    <name type="scientific">Saccoglossus kowalevskii</name>
    <name type="common">Acorn worm</name>
    <dbReference type="NCBI Taxonomy" id="10224"/>
    <lineage>
        <taxon>Eukaryota</taxon>
        <taxon>Metazoa</taxon>
        <taxon>Hemichordata</taxon>
        <taxon>Enteropneusta</taxon>
        <taxon>Harrimaniidae</taxon>
        <taxon>Saccoglossus</taxon>
    </lineage>
</organism>
<evidence type="ECO:0000256" key="3">
    <source>
        <dbReference type="ARBA" id="ARBA00022833"/>
    </source>
</evidence>
<protein>
    <recommendedName>
        <fullName evidence="4">Carbonic anhydrase</fullName>
        <ecNumber evidence="4">4.2.1.1</ecNumber>
    </recommendedName>
</protein>
<dbReference type="InterPro" id="IPR036398">
    <property type="entry name" value="CA_dom_sf"/>
</dbReference>
<dbReference type="Gene3D" id="3.10.200.10">
    <property type="entry name" value="Alpha carbonic anhydrase"/>
    <property type="match status" value="1"/>
</dbReference>
<gene>
    <name evidence="7" type="primary">LOC100368989</name>
</gene>
<keyword evidence="4" id="KW-0456">Lyase</keyword>
<dbReference type="InterPro" id="IPR001148">
    <property type="entry name" value="CA_dom"/>
</dbReference>
<comment type="function">
    <text evidence="4">Reversible hydration of carbon dioxide.</text>
</comment>
<dbReference type="SUPFAM" id="SSF51069">
    <property type="entry name" value="Carbonic anhydrase"/>
    <property type="match status" value="1"/>
</dbReference>
<dbReference type="InterPro" id="IPR023561">
    <property type="entry name" value="Carbonic_anhydrase_a-class"/>
</dbReference>
<keyword evidence="2 4" id="KW-0479">Metal-binding</keyword>
<comment type="cofactor">
    <cofactor evidence="4">
        <name>Zn(2+)</name>
        <dbReference type="ChEBI" id="CHEBI:29105"/>
    </cofactor>
</comment>
<dbReference type="PROSITE" id="PS00162">
    <property type="entry name" value="ALPHA_CA_1"/>
    <property type="match status" value="1"/>
</dbReference>
<dbReference type="InterPro" id="IPR018338">
    <property type="entry name" value="Carbonic_anhydrase_a-class_CS"/>
</dbReference>
<evidence type="ECO:0000256" key="2">
    <source>
        <dbReference type="ARBA" id="ARBA00022723"/>
    </source>
</evidence>
<comment type="catalytic activity">
    <reaction evidence="4">
        <text>hydrogencarbonate + H(+) = CO2 + H2O</text>
        <dbReference type="Rhea" id="RHEA:10748"/>
        <dbReference type="ChEBI" id="CHEBI:15377"/>
        <dbReference type="ChEBI" id="CHEBI:15378"/>
        <dbReference type="ChEBI" id="CHEBI:16526"/>
        <dbReference type="ChEBI" id="CHEBI:17544"/>
        <dbReference type="EC" id="4.2.1.1"/>
    </reaction>
</comment>
<evidence type="ECO:0000256" key="4">
    <source>
        <dbReference type="RuleBase" id="RU367011"/>
    </source>
</evidence>
<evidence type="ECO:0000256" key="1">
    <source>
        <dbReference type="ARBA" id="ARBA00010718"/>
    </source>
</evidence>
<keyword evidence="6" id="KW-1185">Reference proteome</keyword>
<sequence length="351" mass="39978">MLSPNLKQLDGSTIVRVMKQVRKLRKQNSVTRTRGYYDAKRRYLRTRVLAALHTVEKCEESIPGKGNIYHCASEWGLHFPEANGDCQSPVNINSREAAFDDKLNHPELSTNYVICRECDLVNNGNAVQIMFRYKSAQGFDSAVNFGREGKAEPIPKSVISGGPLPKNCEFELSECRFHWGREDDRGSEHTVNFKAFPMELHLLHWNCSQYSSYEEALGKPDGVCIVALFIQVGREHQGLRAFTEHLEVVQYKGRTVTVTAAFNPNCLLPDPALRDFWTYNGSLTTPPCCEKATWILFRYPLTISHSQMEEFRRLRSHHKGETPARGDDGILADNFRPTQPLNDRIVRASFL</sequence>
<dbReference type="PROSITE" id="PS51144">
    <property type="entry name" value="ALPHA_CA_2"/>
    <property type="match status" value="1"/>
</dbReference>
<dbReference type="RefSeq" id="XP_006820403.1">
    <property type="nucleotide sequence ID" value="XM_006820340.1"/>
</dbReference>
<name>A0ABM0MK62_SACKO</name>
<evidence type="ECO:0000313" key="6">
    <source>
        <dbReference type="Proteomes" id="UP000694865"/>
    </source>
</evidence>
<comment type="similarity">
    <text evidence="1 4">Belongs to the alpha-carbonic anhydrase family.</text>
</comment>
<dbReference type="Pfam" id="PF00194">
    <property type="entry name" value="Carb_anhydrase"/>
    <property type="match status" value="1"/>
</dbReference>
<dbReference type="GeneID" id="100368989"/>
<evidence type="ECO:0000313" key="7">
    <source>
        <dbReference type="RefSeq" id="XP_006820403.1"/>
    </source>
</evidence>